<dbReference type="AlphaFoldDB" id="A0A6G7VN97"/>
<keyword evidence="1" id="KW-0472">Membrane</keyword>
<name>A0A6G7VN97_9RHOB</name>
<proteinExistence type="predicted"/>
<organism evidence="2 3">
    <name type="scientific">Pontivivens nitratireducens</name>
    <dbReference type="NCBI Taxonomy" id="2758038"/>
    <lineage>
        <taxon>Bacteria</taxon>
        <taxon>Pseudomonadati</taxon>
        <taxon>Pseudomonadota</taxon>
        <taxon>Alphaproteobacteria</taxon>
        <taxon>Rhodobacterales</taxon>
        <taxon>Paracoccaceae</taxon>
        <taxon>Pontivivens</taxon>
    </lineage>
</organism>
<reference evidence="2 3" key="1">
    <citation type="submission" date="2020-03" db="EMBL/GenBank/DDBJ databases">
        <title>Complete genome sequence of Monaibacterium sp. ALG8 with diverse plasmids.</title>
        <authorList>
            <person name="Sun C."/>
        </authorList>
    </citation>
    <scope>NUCLEOTIDE SEQUENCE [LARGE SCALE GENOMIC DNA]</scope>
    <source>
        <strain evidence="2 3">ALG8</strain>
    </source>
</reference>
<keyword evidence="3" id="KW-1185">Reference proteome</keyword>
<sequence length="56" mass="6220">MAVSWRQRALIGLIVLSFYASVAGETQAVQIAASIVTFVLAVILYLVHRNEEEDEK</sequence>
<dbReference type="EMBL" id="CP049811">
    <property type="protein sequence ID" value="QIK41267.1"/>
    <property type="molecule type" value="Genomic_DNA"/>
</dbReference>
<keyword evidence="1" id="KW-0812">Transmembrane</keyword>
<protein>
    <submittedName>
        <fullName evidence="2">Uncharacterized protein</fullName>
    </submittedName>
</protein>
<gene>
    <name evidence="2" type="ORF">G8E03_11085</name>
</gene>
<accession>A0A6G7VN97</accession>
<dbReference type="RefSeq" id="WP_166191705.1">
    <property type="nucleotide sequence ID" value="NZ_CP049811.1"/>
</dbReference>
<dbReference type="Proteomes" id="UP000500791">
    <property type="component" value="Chromosome"/>
</dbReference>
<dbReference type="KEGG" id="mon:G8E03_11085"/>
<evidence type="ECO:0000313" key="3">
    <source>
        <dbReference type="Proteomes" id="UP000500791"/>
    </source>
</evidence>
<keyword evidence="1" id="KW-1133">Transmembrane helix</keyword>
<evidence type="ECO:0000313" key="2">
    <source>
        <dbReference type="EMBL" id="QIK41267.1"/>
    </source>
</evidence>
<feature type="transmembrane region" description="Helical" evidence="1">
    <location>
        <begin position="30"/>
        <end position="47"/>
    </location>
</feature>
<evidence type="ECO:0000256" key="1">
    <source>
        <dbReference type="SAM" id="Phobius"/>
    </source>
</evidence>